<accession>A5Z931</accession>
<dbReference type="STRING" id="411463.EUBVEN_02224"/>
<name>A5Z931_9FIRM</name>
<organism evidence="1 2">
    <name type="scientific">Eubacterium ventriosum ATCC 27560</name>
    <dbReference type="NCBI Taxonomy" id="411463"/>
    <lineage>
        <taxon>Bacteria</taxon>
        <taxon>Bacillati</taxon>
        <taxon>Bacillota</taxon>
        <taxon>Clostridia</taxon>
        <taxon>Eubacteriales</taxon>
        <taxon>Eubacteriaceae</taxon>
        <taxon>Eubacterium</taxon>
    </lineage>
</organism>
<dbReference type="EMBL" id="AAVL02000037">
    <property type="protein sequence ID" value="EDM50275.1"/>
    <property type="molecule type" value="Genomic_DNA"/>
</dbReference>
<comment type="caution">
    <text evidence="1">The sequence shown here is derived from an EMBL/GenBank/DDBJ whole genome shotgun (WGS) entry which is preliminary data.</text>
</comment>
<gene>
    <name evidence="1" type="ORF">EUBVEN_02224</name>
</gene>
<evidence type="ECO:0000313" key="1">
    <source>
        <dbReference type="EMBL" id="EDM50275.1"/>
    </source>
</evidence>
<dbReference type="HOGENOM" id="CLU_3200005_0_0_9"/>
<reference evidence="1 2" key="1">
    <citation type="submission" date="2007-03" db="EMBL/GenBank/DDBJ databases">
        <authorList>
            <person name="Fulton L."/>
            <person name="Clifton S."/>
            <person name="Fulton B."/>
            <person name="Xu J."/>
            <person name="Minx P."/>
            <person name="Pepin K.H."/>
            <person name="Johnson M."/>
            <person name="Thiruvilangam P."/>
            <person name="Bhonagiri V."/>
            <person name="Nash W.E."/>
            <person name="Mardis E.R."/>
            <person name="Wilson R.K."/>
        </authorList>
    </citation>
    <scope>NUCLEOTIDE SEQUENCE [LARGE SCALE GENOMIC DNA]</scope>
    <source>
        <strain evidence="1 2">ATCC 27560</strain>
    </source>
</reference>
<reference evidence="1 2" key="2">
    <citation type="submission" date="2007-04" db="EMBL/GenBank/DDBJ databases">
        <title>Draft genome sequence of Eubacterium ventriosum (ATCC 27560).</title>
        <authorList>
            <person name="Sudarsanam P."/>
            <person name="Ley R."/>
            <person name="Guruge J."/>
            <person name="Turnbaugh P.J."/>
            <person name="Mahowald M."/>
            <person name="Liep D."/>
            <person name="Gordon J."/>
        </authorList>
    </citation>
    <scope>NUCLEOTIDE SEQUENCE [LARGE SCALE GENOMIC DNA]</scope>
    <source>
        <strain evidence="1 2">ATCC 27560</strain>
    </source>
</reference>
<sequence length="45" mass="5049">MYTYLLSCGRNLSCNAVKCNRSCVASNYILYCLANNRANCICNAY</sequence>
<protein>
    <submittedName>
        <fullName evidence="1">Uncharacterized protein</fullName>
    </submittedName>
</protein>
<dbReference type="Proteomes" id="UP000006000">
    <property type="component" value="Unassembled WGS sequence"/>
</dbReference>
<evidence type="ECO:0000313" key="2">
    <source>
        <dbReference type="Proteomes" id="UP000006000"/>
    </source>
</evidence>
<dbReference type="AlphaFoldDB" id="A5Z931"/>
<proteinExistence type="predicted"/>